<gene>
    <name evidence="2" type="ORF">W911_10725</name>
</gene>
<keyword evidence="1" id="KW-0175">Coiled coil</keyword>
<dbReference type="InterPro" id="IPR007420">
    <property type="entry name" value="DUF465"/>
</dbReference>
<evidence type="ECO:0000313" key="2">
    <source>
        <dbReference type="EMBL" id="AHB48761.1"/>
    </source>
</evidence>
<organism evidence="2 3">
    <name type="scientific">Hyphomicrobium nitrativorans NL23</name>
    <dbReference type="NCBI Taxonomy" id="1029756"/>
    <lineage>
        <taxon>Bacteria</taxon>
        <taxon>Pseudomonadati</taxon>
        <taxon>Pseudomonadota</taxon>
        <taxon>Alphaproteobacteria</taxon>
        <taxon>Hyphomicrobiales</taxon>
        <taxon>Hyphomicrobiaceae</taxon>
        <taxon>Hyphomicrobium</taxon>
    </lineage>
</organism>
<dbReference type="InterPro" id="IPR038444">
    <property type="entry name" value="DUF465_sf"/>
</dbReference>
<accession>V5SCX8</accession>
<evidence type="ECO:0000313" key="3">
    <source>
        <dbReference type="Proteomes" id="UP000018542"/>
    </source>
</evidence>
<dbReference type="OrthoDB" id="7869924at2"/>
<evidence type="ECO:0008006" key="4">
    <source>
        <dbReference type="Google" id="ProtNLM"/>
    </source>
</evidence>
<feature type="coiled-coil region" evidence="1">
    <location>
        <begin position="6"/>
        <end position="61"/>
    </location>
</feature>
<name>V5SCX8_9HYPH</name>
<dbReference type="KEGG" id="hni:W911_10725"/>
<dbReference type="Gene3D" id="6.10.280.50">
    <property type="match status" value="1"/>
</dbReference>
<dbReference type="EMBL" id="CP006912">
    <property type="protein sequence ID" value="AHB48761.1"/>
    <property type="molecule type" value="Genomic_DNA"/>
</dbReference>
<dbReference type="Pfam" id="PF04325">
    <property type="entry name" value="DUF465"/>
    <property type="match status" value="1"/>
</dbReference>
<dbReference type="AlphaFoldDB" id="V5SCX8"/>
<dbReference type="Proteomes" id="UP000018542">
    <property type="component" value="Chromosome"/>
</dbReference>
<dbReference type="RefSeq" id="WP_023787497.1">
    <property type="nucleotide sequence ID" value="NC_022997.1"/>
</dbReference>
<keyword evidence="3" id="KW-1185">Reference proteome</keyword>
<sequence>MQRQNDRELRDELVQLRSEHRALDDEISTLEADGAIDQLTIRRLKKKKLALKDQITKIEDQLLPDIIA</sequence>
<dbReference type="HOGENOM" id="CLU_175516_1_0_5"/>
<evidence type="ECO:0000256" key="1">
    <source>
        <dbReference type="SAM" id="Coils"/>
    </source>
</evidence>
<reference evidence="2 3" key="1">
    <citation type="journal article" date="2014" name="Genome Announc.">
        <title>Complete Genome Sequence of Hyphomicrobium nitrativorans Strain NL23, a Denitrifying Bacterium Isolated from Biofilm of a Methanol-Fed Denitrification System Treating Seawater at the Montreal Biodome.</title>
        <authorList>
            <person name="Martineau C."/>
            <person name="Villeneuve C."/>
            <person name="Mauffrey F."/>
            <person name="Villemur R."/>
        </authorList>
    </citation>
    <scope>NUCLEOTIDE SEQUENCE [LARGE SCALE GENOMIC DNA]</scope>
    <source>
        <strain evidence="2">NL23</strain>
    </source>
</reference>
<protein>
    <recommendedName>
        <fullName evidence="4">DUF465 domain-containing protein</fullName>
    </recommendedName>
</protein>
<dbReference type="PATRIC" id="fig|1029756.8.peg.2231"/>
<proteinExistence type="predicted"/>